<dbReference type="Pfam" id="PF11518">
    <property type="entry name" value="DUF3221"/>
    <property type="match status" value="1"/>
</dbReference>
<gene>
    <name evidence="2" type="ORF">EDM21_01825</name>
</gene>
<dbReference type="EMBL" id="RHLK01000001">
    <property type="protein sequence ID" value="MVO98287.1"/>
    <property type="molecule type" value="Genomic_DNA"/>
</dbReference>
<dbReference type="AlphaFoldDB" id="A0A7X3FEP5"/>
<dbReference type="Proteomes" id="UP000490800">
    <property type="component" value="Unassembled WGS sequence"/>
</dbReference>
<keyword evidence="1" id="KW-0732">Signal</keyword>
<accession>A0A7X3FEP5</accession>
<feature type="signal peptide" evidence="1">
    <location>
        <begin position="1"/>
        <end position="21"/>
    </location>
</feature>
<name>A0A7X3FEP5_9BACL</name>
<dbReference type="OrthoDB" id="2628401at2"/>
<protein>
    <submittedName>
        <fullName evidence="2">DUF3221 domain-containing protein</fullName>
    </submittedName>
</protein>
<evidence type="ECO:0000256" key="1">
    <source>
        <dbReference type="SAM" id="SignalP"/>
    </source>
</evidence>
<dbReference type="PROSITE" id="PS51257">
    <property type="entry name" value="PROKAR_LIPOPROTEIN"/>
    <property type="match status" value="1"/>
</dbReference>
<sequence>MFKKSWLFLILIFIAACSTQPEESVQTDITGIITAINKEKNQILVIDNKKKKDITEKREAMWVSMGKNGELIVDGSTAADHTFNKEFLGRKAMVWIDGIILKSDPPQTFASKLIVE</sequence>
<dbReference type="RefSeq" id="WP_157332352.1">
    <property type="nucleotide sequence ID" value="NZ_RHLK01000001.1"/>
</dbReference>
<feature type="chain" id="PRO_5039102910" evidence="1">
    <location>
        <begin position="22"/>
        <end position="116"/>
    </location>
</feature>
<organism evidence="2 3">
    <name type="scientific">Paenibacillus lutrae</name>
    <dbReference type="NCBI Taxonomy" id="2078573"/>
    <lineage>
        <taxon>Bacteria</taxon>
        <taxon>Bacillati</taxon>
        <taxon>Bacillota</taxon>
        <taxon>Bacilli</taxon>
        <taxon>Bacillales</taxon>
        <taxon>Paenibacillaceae</taxon>
        <taxon>Paenibacillus</taxon>
    </lineage>
</organism>
<keyword evidence="3" id="KW-1185">Reference proteome</keyword>
<evidence type="ECO:0000313" key="3">
    <source>
        <dbReference type="Proteomes" id="UP000490800"/>
    </source>
</evidence>
<reference evidence="2 3" key="1">
    <citation type="journal article" date="2019" name="Microorganisms">
        <title>Paenibacillus lutrae sp. nov., A Chitinolytic Species Isolated from A River Otter in Castril Natural Park, Granada, Spain.</title>
        <authorList>
            <person name="Rodriguez M."/>
            <person name="Reina J.C."/>
            <person name="Bejar V."/>
            <person name="Llamas I."/>
        </authorList>
    </citation>
    <scope>NUCLEOTIDE SEQUENCE [LARGE SCALE GENOMIC DNA]</scope>
    <source>
        <strain evidence="2 3">N10</strain>
    </source>
</reference>
<comment type="caution">
    <text evidence="2">The sequence shown here is derived from an EMBL/GenBank/DDBJ whole genome shotgun (WGS) entry which is preliminary data.</text>
</comment>
<dbReference type="InterPro" id="IPR021598">
    <property type="entry name" value="DUF3221"/>
</dbReference>
<evidence type="ECO:0000313" key="2">
    <source>
        <dbReference type="EMBL" id="MVO98287.1"/>
    </source>
</evidence>
<proteinExistence type="predicted"/>